<dbReference type="KEGG" id="kra:Krad_0523"/>
<dbReference type="EMBL" id="CP000750">
    <property type="protein sequence ID" value="ABS02012.1"/>
    <property type="molecule type" value="Genomic_DNA"/>
</dbReference>
<dbReference type="SMART" id="SM00052">
    <property type="entry name" value="EAL"/>
    <property type="match status" value="1"/>
</dbReference>
<evidence type="ECO:0000259" key="4">
    <source>
        <dbReference type="PROSITE" id="PS50887"/>
    </source>
</evidence>
<feature type="transmembrane region" description="Helical" evidence="2">
    <location>
        <begin position="29"/>
        <end position="49"/>
    </location>
</feature>
<evidence type="ECO:0000259" key="3">
    <source>
        <dbReference type="PROSITE" id="PS50883"/>
    </source>
</evidence>
<dbReference type="PROSITE" id="PS50883">
    <property type="entry name" value="EAL"/>
    <property type="match status" value="1"/>
</dbReference>
<evidence type="ECO:0000313" key="6">
    <source>
        <dbReference type="Proteomes" id="UP000001116"/>
    </source>
</evidence>
<accession>A6W5C3</accession>
<dbReference type="GO" id="GO:0071111">
    <property type="term" value="F:cyclic-guanylate-specific phosphodiesterase activity"/>
    <property type="evidence" value="ECO:0007669"/>
    <property type="project" value="InterPro"/>
</dbReference>
<dbReference type="NCBIfam" id="TIGR00254">
    <property type="entry name" value="GGDEF"/>
    <property type="match status" value="1"/>
</dbReference>
<dbReference type="HOGENOM" id="CLU_000445_70_49_11"/>
<dbReference type="InterPro" id="IPR035919">
    <property type="entry name" value="EAL_sf"/>
</dbReference>
<dbReference type="PROSITE" id="PS50887">
    <property type="entry name" value="GGDEF"/>
    <property type="match status" value="1"/>
</dbReference>
<feature type="transmembrane region" description="Helical" evidence="2">
    <location>
        <begin position="61"/>
        <end position="80"/>
    </location>
</feature>
<keyword evidence="2" id="KW-0812">Transmembrane</keyword>
<dbReference type="SUPFAM" id="SSF141868">
    <property type="entry name" value="EAL domain-like"/>
    <property type="match status" value="1"/>
</dbReference>
<feature type="transmembrane region" description="Helical" evidence="2">
    <location>
        <begin position="161"/>
        <end position="180"/>
    </location>
</feature>
<feature type="domain" description="GGDEF" evidence="4">
    <location>
        <begin position="215"/>
        <end position="336"/>
    </location>
</feature>
<dbReference type="Gene3D" id="3.30.70.270">
    <property type="match status" value="1"/>
</dbReference>
<sequence length="609" mass="62332">MDTPPVGPGRRRRHTVTATTAPLLATPRVMAGTAGAFYVAGGLVAAAVVLGTGPGSGPARAGLAALAAAALLTGVALLRWGRHLPRRAFHGVVLLGTLLVTAAVPLCPTPASALAVTTVYAFVGIDVVFFFGWAQGAGHLVVLLAAAAWALRDREGVTPGVLLALALVCLVIAAVVGLLARAASGADHDGLTGLLNRRGFDQALDRAVAAAGPDGSLAAALVDVDHFKAVNDGDGQGAGDRLLRELAAQLTTALPRDAVLARYGGDEFAVLLPGRCGREALDLVEGLRAGTRTVAFSAGVAHLFPGESGADLVRRADAALHAAKVSGRGRSRLDDVGSAELARDLSEALAAGDVRAWFQPIVVPSTGELVGVEALARWTHPLRGPVPPAEFVPVAETTGLIVEMGAAILADACRGARTLREAWGRDLLLTVNVSGRELVRDGFAEHVHDVLRATGWPADLLVVEVTESLLDGSTGTALRALEDLRAFGVSVAIDDFGTGYSAFSRLDTLPADYLKLDSGFIAEITTSPRRAGVLQALLSLSHALGLEVVAEGVETPEQADLLTGLGCPLAQGWLFGRAVPPGELAAAGPAGAGPAGDRLAAPRPSLAER</sequence>
<dbReference type="Pfam" id="PF00563">
    <property type="entry name" value="EAL"/>
    <property type="match status" value="1"/>
</dbReference>
<feature type="domain" description="EAL" evidence="3">
    <location>
        <begin position="338"/>
        <end position="592"/>
    </location>
</feature>
<reference evidence="6" key="1">
    <citation type="journal article" date="2008" name="PLoS ONE">
        <title>Survival in nuclear waste, extreme resistance, and potential applications gleaned from the genome sequence of Kineococcus radiotolerans SRS30216.</title>
        <authorList>
            <person name="Bagwell C.E."/>
            <person name="Bhat S."/>
            <person name="Hawkins G.M."/>
            <person name="Smith B.W."/>
            <person name="Biswas T."/>
            <person name="Hoover T.R."/>
            <person name="Saunders E."/>
            <person name="Han C.S."/>
            <person name="Tsodikov O.V."/>
            <person name="Shimkets L.J."/>
        </authorList>
    </citation>
    <scope>NUCLEOTIDE SEQUENCE [LARGE SCALE GENOMIC DNA]</scope>
    <source>
        <strain evidence="6">ATCC BAA-149 / DSM 14245 / SRS30216</strain>
    </source>
</reference>
<dbReference type="Pfam" id="PF00990">
    <property type="entry name" value="GGDEF"/>
    <property type="match status" value="1"/>
</dbReference>
<keyword evidence="2" id="KW-1133">Transmembrane helix</keyword>
<gene>
    <name evidence="5" type="ordered locus">Krad_0523</name>
</gene>
<dbReference type="InterPro" id="IPR001633">
    <property type="entry name" value="EAL_dom"/>
</dbReference>
<dbReference type="InterPro" id="IPR000160">
    <property type="entry name" value="GGDEF_dom"/>
</dbReference>
<dbReference type="InterPro" id="IPR043128">
    <property type="entry name" value="Rev_trsase/Diguanyl_cyclase"/>
</dbReference>
<dbReference type="Proteomes" id="UP000001116">
    <property type="component" value="Chromosome"/>
</dbReference>
<feature type="transmembrane region" description="Helical" evidence="2">
    <location>
        <begin position="128"/>
        <end position="149"/>
    </location>
</feature>
<dbReference type="InterPro" id="IPR029787">
    <property type="entry name" value="Nucleotide_cyclase"/>
</dbReference>
<keyword evidence="6" id="KW-1185">Reference proteome</keyword>
<feature type="transmembrane region" description="Helical" evidence="2">
    <location>
        <begin position="92"/>
        <end position="122"/>
    </location>
</feature>
<evidence type="ECO:0000256" key="2">
    <source>
        <dbReference type="SAM" id="Phobius"/>
    </source>
</evidence>
<keyword evidence="2" id="KW-0472">Membrane</keyword>
<dbReference type="PANTHER" id="PTHR33121">
    <property type="entry name" value="CYCLIC DI-GMP PHOSPHODIESTERASE PDEF"/>
    <property type="match status" value="1"/>
</dbReference>
<dbReference type="CDD" id="cd01948">
    <property type="entry name" value="EAL"/>
    <property type="match status" value="1"/>
</dbReference>
<dbReference type="CDD" id="cd01949">
    <property type="entry name" value="GGDEF"/>
    <property type="match status" value="1"/>
</dbReference>
<dbReference type="eggNOG" id="COG5001">
    <property type="taxonomic scope" value="Bacteria"/>
</dbReference>
<dbReference type="SUPFAM" id="SSF55073">
    <property type="entry name" value="Nucleotide cyclase"/>
    <property type="match status" value="1"/>
</dbReference>
<feature type="region of interest" description="Disordered" evidence="1">
    <location>
        <begin position="586"/>
        <end position="609"/>
    </location>
</feature>
<dbReference type="Gene3D" id="3.20.20.450">
    <property type="entry name" value="EAL domain"/>
    <property type="match status" value="1"/>
</dbReference>
<proteinExistence type="predicted"/>
<evidence type="ECO:0000313" key="5">
    <source>
        <dbReference type="EMBL" id="ABS02012.1"/>
    </source>
</evidence>
<dbReference type="SMART" id="SM00267">
    <property type="entry name" value="GGDEF"/>
    <property type="match status" value="1"/>
</dbReference>
<dbReference type="STRING" id="266940.Krad_0523"/>
<feature type="compositionally biased region" description="Low complexity" evidence="1">
    <location>
        <begin position="595"/>
        <end position="609"/>
    </location>
</feature>
<dbReference type="PANTHER" id="PTHR33121:SF70">
    <property type="entry name" value="SIGNALING PROTEIN YKOW"/>
    <property type="match status" value="1"/>
</dbReference>
<evidence type="ECO:0000256" key="1">
    <source>
        <dbReference type="SAM" id="MobiDB-lite"/>
    </source>
</evidence>
<name>A6W5C3_KINRD</name>
<dbReference type="AlphaFoldDB" id="A6W5C3"/>
<organism evidence="5 6">
    <name type="scientific">Kineococcus radiotolerans (strain ATCC BAA-149 / DSM 14245 / SRS30216)</name>
    <dbReference type="NCBI Taxonomy" id="266940"/>
    <lineage>
        <taxon>Bacteria</taxon>
        <taxon>Bacillati</taxon>
        <taxon>Actinomycetota</taxon>
        <taxon>Actinomycetes</taxon>
        <taxon>Kineosporiales</taxon>
        <taxon>Kineosporiaceae</taxon>
        <taxon>Kineococcus</taxon>
    </lineage>
</organism>
<dbReference type="InterPro" id="IPR050706">
    <property type="entry name" value="Cyclic-di-GMP_PDE-like"/>
</dbReference>
<protein>
    <submittedName>
        <fullName evidence="5">Diguanylate cyclase/phosphodiesterase</fullName>
    </submittedName>
</protein>